<evidence type="ECO:0000256" key="1">
    <source>
        <dbReference type="SAM" id="MobiDB-lite"/>
    </source>
</evidence>
<evidence type="ECO:0000259" key="2">
    <source>
        <dbReference type="Pfam" id="PF13649"/>
    </source>
</evidence>
<keyword evidence="4" id="KW-1185">Reference proteome</keyword>
<dbReference type="OrthoDB" id="10039245at2759"/>
<feature type="domain" description="Methyltransferase" evidence="2">
    <location>
        <begin position="96"/>
        <end position="187"/>
    </location>
</feature>
<reference evidence="3 4" key="2">
    <citation type="submission" date="2019-01" db="EMBL/GenBank/DDBJ databases">
        <title>The decoding of complex shrimp genome reveals the adaptation for benthos swimmer, frequently molting mechanism and breeding impact on genome.</title>
        <authorList>
            <person name="Sun Y."/>
            <person name="Gao Y."/>
            <person name="Yu Y."/>
        </authorList>
    </citation>
    <scope>NUCLEOTIDE SEQUENCE [LARGE SCALE GENOMIC DNA]</scope>
    <source>
        <tissue evidence="3">Muscle</tissue>
    </source>
</reference>
<dbReference type="AlphaFoldDB" id="A0A3R7M4C5"/>
<gene>
    <name evidence="3" type="ORF">C7M84_010134</name>
</gene>
<accession>A0A3R7M4C5</accession>
<dbReference type="InterPro" id="IPR029063">
    <property type="entry name" value="SAM-dependent_MTases_sf"/>
</dbReference>
<evidence type="ECO:0000313" key="3">
    <source>
        <dbReference type="EMBL" id="ROT71556.1"/>
    </source>
</evidence>
<dbReference type="Pfam" id="PF13649">
    <property type="entry name" value="Methyltransf_25"/>
    <property type="match status" value="1"/>
</dbReference>
<dbReference type="CDD" id="cd02440">
    <property type="entry name" value="AdoMet_MTases"/>
    <property type="match status" value="1"/>
</dbReference>
<organism evidence="3 4">
    <name type="scientific">Penaeus vannamei</name>
    <name type="common">Whiteleg shrimp</name>
    <name type="synonym">Litopenaeus vannamei</name>
    <dbReference type="NCBI Taxonomy" id="6689"/>
    <lineage>
        <taxon>Eukaryota</taxon>
        <taxon>Metazoa</taxon>
        <taxon>Ecdysozoa</taxon>
        <taxon>Arthropoda</taxon>
        <taxon>Crustacea</taxon>
        <taxon>Multicrustacea</taxon>
        <taxon>Malacostraca</taxon>
        <taxon>Eumalacostraca</taxon>
        <taxon>Eucarida</taxon>
        <taxon>Decapoda</taxon>
        <taxon>Dendrobranchiata</taxon>
        <taxon>Penaeoidea</taxon>
        <taxon>Penaeidae</taxon>
        <taxon>Penaeus</taxon>
    </lineage>
</organism>
<dbReference type="InterPro" id="IPR041698">
    <property type="entry name" value="Methyltransf_25"/>
</dbReference>
<name>A0A3R7M4C5_PENVA</name>
<dbReference type="Gene3D" id="3.40.50.150">
    <property type="entry name" value="Vaccinia Virus protein VP39"/>
    <property type="match status" value="1"/>
</dbReference>
<proteinExistence type="predicted"/>
<reference evidence="3 4" key="1">
    <citation type="submission" date="2018-04" db="EMBL/GenBank/DDBJ databases">
        <authorList>
            <person name="Zhang X."/>
            <person name="Yuan J."/>
            <person name="Li F."/>
            <person name="Xiang J."/>
        </authorList>
    </citation>
    <scope>NUCLEOTIDE SEQUENCE [LARGE SCALE GENOMIC DNA]</scope>
    <source>
        <tissue evidence="3">Muscle</tissue>
    </source>
</reference>
<dbReference type="EMBL" id="QCYY01002281">
    <property type="protein sequence ID" value="ROT71556.1"/>
    <property type="molecule type" value="Genomic_DNA"/>
</dbReference>
<dbReference type="STRING" id="6689.A0A3R7M4C5"/>
<feature type="region of interest" description="Disordered" evidence="1">
    <location>
        <begin position="1"/>
        <end position="26"/>
    </location>
</feature>
<evidence type="ECO:0000313" key="4">
    <source>
        <dbReference type="Proteomes" id="UP000283509"/>
    </source>
</evidence>
<comment type="caution">
    <text evidence="3">The sequence shown here is derived from an EMBL/GenBank/DDBJ whole genome shotgun (WGS) entry which is preliminary data.</text>
</comment>
<dbReference type="SUPFAM" id="SSF53335">
    <property type="entry name" value="S-adenosyl-L-methionine-dependent methyltransferases"/>
    <property type="match status" value="1"/>
</dbReference>
<dbReference type="Proteomes" id="UP000283509">
    <property type="component" value="Unassembled WGS sequence"/>
</dbReference>
<sequence length="246" mass="27212">MQVRELPDAAPEPRAVEPDVQMEGAGSVPEELLDSYAANHRCHRPGISRAEMASAYTEMAEDYDETLRPGVYNGPVLCAEAAASRVEESRRACARVMDVAAGTGRVGHELHLRGFRNIDAVDPSDGMIQKLESRGLYTNKYVEFVGLGQSTVPKDTYDLVLVAGGMGEGHIPVEGLDDMISMAKPGGEVIIVMRKEYLDYVGEYKDKLEPYMDQLVAKGKWTKVERKVVPNYSYKKDGVIYTYKVT</sequence>
<protein>
    <recommendedName>
        <fullName evidence="2">Methyltransferase domain-containing protein</fullName>
    </recommendedName>
</protein>